<dbReference type="Pfam" id="PF10275">
    <property type="entry name" value="Peptidase_C65"/>
    <property type="match status" value="1"/>
</dbReference>
<evidence type="ECO:0000256" key="1">
    <source>
        <dbReference type="SAM" id="MobiDB-lite"/>
    </source>
</evidence>
<organism evidence="2 3">
    <name type="scientific">Miscanthus lutarioriparius</name>
    <dbReference type="NCBI Taxonomy" id="422564"/>
    <lineage>
        <taxon>Eukaryota</taxon>
        <taxon>Viridiplantae</taxon>
        <taxon>Streptophyta</taxon>
        <taxon>Embryophyta</taxon>
        <taxon>Tracheophyta</taxon>
        <taxon>Spermatophyta</taxon>
        <taxon>Magnoliopsida</taxon>
        <taxon>Liliopsida</taxon>
        <taxon>Poales</taxon>
        <taxon>Poaceae</taxon>
        <taxon>PACMAD clade</taxon>
        <taxon>Panicoideae</taxon>
        <taxon>Andropogonodae</taxon>
        <taxon>Andropogoneae</taxon>
        <taxon>Saccharinae</taxon>
        <taxon>Miscanthus</taxon>
    </lineage>
</organism>
<dbReference type="InterPro" id="IPR042467">
    <property type="entry name" value="Peptidase_C65_otubain_sub2"/>
</dbReference>
<dbReference type="AlphaFoldDB" id="A0A811REY3"/>
<dbReference type="GO" id="GO:0071108">
    <property type="term" value="P:protein K48-linked deubiquitination"/>
    <property type="evidence" value="ECO:0007669"/>
    <property type="project" value="TreeGrafter"/>
</dbReference>
<dbReference type="CDD" id="cd22749">
    <property type="entry name" value="Otubain_C65"/>
    <property type="match status" value="1"/>
</dbReference>
<protein>
    <recommendedName>
        <fullName evidence="4">Ubiquitinyl hydrolase 1</fullName>
    </recommendedName>
</protein>
<dbReference type="OrthoDB" id="650133at2759"/>
<reference evidence="2" key="1">
    <citation type="submission" date="2020-10" db="EMBL/GenBank/DDBJ databases">
        <authorList>
            <person name="Han B."/>
            <person name="Lu T."/>
            <person name="Zhao Q."/>
            <person name="Huang X."/>
            <person name="Zhao Y."/>
        </authorList>
    </citation>
    <scope>NUCLEOTIDE SEQUENCE</scope>
</reference>
<dbReference type="InterPro" id="IPR038765">
    <property type="entry name" value="Papain-like_cys_pep_sf"/>
</dbReference>
<feature type="compositionally biased region" description="Gly residues" evidence="1">
    <location>
        <begin position="26"/>
        <end position="36"/>
    </location>
</feature>
<accession>A0A811REY3</accession>
<keyword evidence="3" id="KW-1185">Reference proteome</keyword>
<proteinExistence type="predicted"/>
<dbReference type="SUPFAM" id="SSF54001">
    <property type="entry name" value="Cysteine proteinases"/>
    <property type="match status" value="1"/>
</dbReference>
<dbReference type="PANTHER" id="PTHR12931">
    <property type="entry name" value="UBIQUITIN THIOLESTERASE PROTEIN OTUB"/>
    <property type="match status" value="1"/>
</dbReference>
<dbReference type="GO" id="GO:0005634">
    <property type="term" value="C:nucleus"/>
    <property type="evidence" value="ECO:0007669"/>
    <property type="project" value="TreeGrafter"/>
</dbReference>
<feature type="region of interest" description="Disordered" evidence="1">
    <location>
        <begin position="1"/>
        <end position="145"/>
    </location>
</feature>
<dbReference type="Gene3D" id="1.20.1300.20">
    <property type="entry name" value="Peptidase C65 Otubain, subdomain 2"/>
    <property type="match status" value="1"/>
</dbReference>
<evidence type="ECO:0000313" key="2">
    <source>
        <dbReference type="EMBL" id="CAD6268544.1"/>
    </source>
</evidence>
<dbReference type="GO" id="GO:0043130">
    <property type="term" value="F:ubiquitin binding"/>
    <property type="evidence" value="ECO:0007669"/>
    <property type="project" value="TreeGrafter"/>
</dbReference>
<comment type="caution">
    <text evidence="2">The sequence shown here is derived from an EMBL/GenBank/DDBJ whole genome shotgun (WGS) entry which is preliminary data.</text>
</comment>
<feature type="compositionally biased region" description="Gly residues" evidence="1">
    <location>
        <begin position="71"/>
        <end position="82"/>
    </location>
</feature>
<sequence>MAEKVVLPPKKRVRFRFTSNPSAGSSAGGGGGGGDGDSAAAPAPAPRREPSSSPPRSPSRPKQLTYNPGEGSSGGGGGGGAAGQELSYSPPPLSPSSPGDEVPGDAGREFSYSPPSLSSSSSDDEDPKDSDDEKPNEFQTKNGWGSLFMSDPQVLFMYSSDPQNPPHYIGRQNCEPLTRQKFLSLHHNWQQLLDGKKTYLRPPKNSRVAKDNYDDSIFVTPEPPELALHRQGPLSYLVGAAAEIPTAQQQYKILSEHYVCFRPMRSDGSQFYRAFLFSYLENLGKMQCSQAEVTRLMECVARSRENFCRLQWNNAYFSNPEAFFSSVVSEFEHLVNSVANGLNSDELYAISLQEISSSRILSLLRLLTEVHIRTHEADYNRLLSIPSFQFCIQYVRPFGAGIEILQTRALSQALGIPVHVAFVDGAMKDGTVQVQCLDFVPQSESGVSRTSGSLSSIRQYYLSSATDKQPVLPAGNLFSSDRMPLVTIFMTAGHTIAILYRK</sequence>
<dbReference type="GO" id="GO:0004843">
    <property type="term" value="F:cysteine-type deubiquitinase activity"/>
    <property type="evidence" value="ECO:0007669"/>
    <property type="project" value="TreeGrafter"/>
</dbReference>
<dbReference type="InterPro" id="IPR019400">
    <property type="entry name" value="Peptidase_C65_otubain"/>
</dbReference>
<gene>
    <name evidence="2" type="ORF">NCGR_LOCUS51849</name>
</gene>
<name>A0A811REY3_9POAL</name>
<dbReference type="PANTHER" id="PTHR12931:SF25">
    <property type="entry name" value="UBIQUITINYL HYDROLASE 1"/>
    <property type="match status" value="1"/>
</dbReference>
<evidence type="ECO:0000313" key="3">
    <source>
        <dbReference type="Proteomes" id="UP000604825"/>
    </source>
</evidence>
<dbReference type="EMBL" id="CAJGYO010000014">
    <property type="protein sequence ID" value="CAD6268544.1"/>
    <property type="molecule type" value="Genomic_DNA"/>
</dbReference>
<dbReference type="Proteomes" id="UP000604825">
    <property type="component" value="Unassembled WGS sequence"/>
</dbReference>
<evidence type="ECO:0008006" key="4">
    <source>
        <dbReference type="Google" id="ProtNLM"/>
    </source>
</evidence>